<dbReference type="GO" id="GO:0006545">
    <property type="term" value="P:glycine biosynthetic process"/>
    <property type="evidence" value="ECO:0007669"/>
    <property type="project" value="TreeGrafter"/>
</dbReference>
<dbReference type="GO" id="GO:0005829">
    <property type="term" value="C:cytosol"/>
    <property type="evidence" value="ECO:0007669"/>
    <property type="project" value="TreeGrafter"/>
</dbReference>
<sequence length="259" mass="28321">MLTVSTSQAILNASTFGDDIYDERGDPSVKALQDKIARMTGKEAALFVPSGTMGNQICLRAHLHQPPHTILLDYPAHVQCWETGAIPLLSQATVTGVEPKNGVHLTLGDVRDRIVLEDNYHFPPTRIVSLENTLSGTILPLKDAQEISRYVRSVPVPPGRTPIAMHLDGARLWEGVTAEGVDIKDYLECFDTASLCLSKGIGAPMGSMIVGSKKLIDRAVWFRKMFGGATRQVRLILTSIIKITDLSCEKQRTKGTNSK</sequence>
<dbReference type="InterPro" id="IPR015424">
    <property type="entry name" value="PyrdxlP-dep_Trfase"/>
</dbReference>
<comment type="similarity">
    <text evidence="2">Belongs to the threonine aldolase family.</text>
</comment>
<dbReference type="Proteomes" id="UP000186955">
    <property type="component" value="Unassembled WGS sequence"/>
</dbReference>
<dbReference type="PANTHER" id="PTHR48097:SF9">
    <property type="entry name" value="L-THREONINE ALDOLASE"/>
    <property type="match status" value="1"/>
</dbReference>
<dbReference type="Pfam" id="PF01212">
    <property type="entry name" value="Beta_elim_lyase"/>
    <property type="match status" value="1"/>
</dbReference>
<dbReference type="PANTHER" id="PTHR48097">
    <property type="entry name" value="L-THREONINE ALDOLASE-RELATED"/>
    <property type="match status" value="1"/>
</dbReference>
<dbReference type="InterPro" id="IPR015421">
    <property type="entry name" value="PyrdxlP-dep_Trfase_major"/>
</dbReference>
<dbReference type="GO" id="GO:0008732">
    <property type="term" value="F:L-allo-threonine aldolase activity"/>
    <property type="evidence" value="ECO:0007669"/>
    <property type="project" value="TreeGrafter"/>
</dbReference>
<dbReference type="FunFam" id="3.40.640.10:FF:000030">
    <property type="entry name" value="Low-specificity L-threonine aldolase"/>
    <property type="match status" value="1"/>
</dbReference>
<evidence type="ECO:0000256" key="1">
    <source>
        <dbReference type="ARBA" id="ARBA00001933"/>
    </source>
</evidence>
<proteinExistence type="inferred from homology"/>
<accession>A0A1Q5T354</accession>
<dbReference type="AlphaFoldDB" id="A0A1Q5T354"/>
<keyword evidence="3" id="KW-0663">Pyridoxal phosphate</keyword>
<dbReference type="STRING" id="1316194.A0A1Q5T354"/>
<evidence type="ECO:0000313" key="6">
    <source>
        <dbReference type="EMBL" id="OKO94679.1"/>
    </source>
</evidence>
<feature type="domain" description="Aromatic amino acid beta-eliminating lyase/threonine aldolase" evidence="5">
    <location>
        <begin position="7"/>
        <end position="238"/>
    </location>
</feature>
<evidence type="ECO:0000313" key="7">
    <source>
        <dbReference type="Proteomes" id="UP000186955"/>
    </source>
</evidence>
<keyword evidence="4" id="KW-0456">Lyase</keyword>
<evidence type="ECO:0000259" key="5">
    <source>
        <dbReference type="Pfam" id="PF01212"/>
    </source>
</evidence>
<dbReference type="InterPro" id="IPR001597">
    <property type="entry name" value="ArAA_b-elim_lyase/Thr_aldolase"/>
</dbReference>
<reference evidence="6 7" key="1">
    <citation type="submission" date="2016-10" db="EMBL/GenBank/DDBJ databases">
        <title>Genome sequence of the ascomycete fungus Penicillium subrubescens.</title>
        <authorList>
            <person name="De Vries R.P."/>
            <person name="Peng M."/>
            <person name="Dilokpimol A."/>
            <person name="Hilden K."/>
            <person name="Makela M.R."/>
            <person name="Grigoriev I."/>
            <person name="Riley R."/>
            <person name="Granchi Z."/>
        </authorList>
    </citation>
    <scope>NUCLEOTIDE SEQUENCE [LARGE SCALE GENOMIC DNA]</scope>
    <source>
        <strain evidence="6 7">CBS 132785</strain>
    </source>
</reference>
<name>A0A1Q5T354_9EURO</name>
<dbReference type="SUPFAM" id="SSF53383">
    <property type="entry name" value="PLP-dependent transferases"/>
    <property type="match status" value="1"/>
</dbReference>
<keyword evidence="7" id="KW-1185">Reference proteome</keyword>
<evidence type="ECO:0000256" key="3">
    <source>
        <dbReference type="ARBA" id="ARBA00022898"/>
    </source>
</evidence>
<comment type="cofactor">
    <cofactor evidence="1">
        <name>pyridoxal 5'-phosphate</name>
        <dbReference type="ChEBI" id="CHEBI:597326"/>
    </cofactor>
</comment>
<protein>
    <recommendedName>
        <fullName evidence="5">Aromatic amino acid beta-eliminating lyase/threonine aldolase domain-containing protein</fullName>
    </recommendedName>
</protein>
<gene>
    <name evidence="6" type="ORF">PENSUB_11517</name>
</gene>
<dbReference type="Gene3D" id="3.40.640.10">
    <property type="entry name" value="Type I PLP-dependent aspartate aminotransferase-like (Major domain)"/>
    <property type="match status" value="1"/>
</dbReference>
<comment type="caution">
    <text evidence="6">The sequence shown here is derived from an EMBL/GenBank/DDBJ whole genome shotgun (WGS) entry which is preliminary data.</text>
</comment>
<dbReference type="GO" id="GO:0006567">
    <property type="term" value="P:L-threonine catabolic process"/>
    <property type="evidence" value="ECO:0007669"/>
    <property type="project" value="TreeGrafter"/>
</dbReference>
<dbReference type="EMBL" id="MNBE01000716">
    <property type="protein sequence ID" value="OKO94679.1"/>
    <property type="molecule type" value="Genomic_DNA"/>
</dbReference>
<evidence type="ECO:0000256" key="2">
    <source>
        <dbReference type="ARBA" id="ARBA00006966"/>
    </source>
</evidence>
<evidence type="ECO:0000256" key="4">
    <source>
        <dbReference type="ARBA" id="ARBA00023239"/>
    </source>
</evidence>
<organism evidence="6 7">
    <name type="scientific">Penicillium subrubescens</name>
    <dbReference type="NCBI Taxonomy" id="1316194"/>
    <lineage>
        <taxon>Eukaryota</taxon>
        <taxon>Fungi</taxon>
        <taxon>Dikarya</taxon>
        <taxon>Ascomycota</taxon>
        <taxon>Pezizomycotina</taxon>
        <taxon>Eurotiomycetes</taxon>
        <taxon>Eurotiomycetidae</taxon>
        <taxon>Eurotiales</taxon>
        <taxon>Aspergillaceae</taxon>
        <taxon>Penicillium</taxon>
    </lineage>
</organism>